<comment type="caution">
    <text evidence="1">The sequence shown here is derived from an EMBL/GenBank/DDBJ whole genome shotgun (WGS) entry which is preliminary data.</text>
</comment>
<dbReference type="Proteomes" id="UP000737018">
    <property type="component" value="Unassembled WGS sequence"/>
</dbReference>
<gene>
    <name evidence="1" type="ORF">CMV_028772</name>
</gene>
<proteinExistence type="predicted"/>
<protein>
    <submittedName>
        <fullName evidence="1">Uncharacterized protein</fullName>
    </submittedName>
</protein>
<sequence>MMMHLVLRLGALQMQVSPKEVIYDSRGLSKEPLQNKRLSFDFYLTGPAMLQLSPVQPITDFLDASKV</sequence>
<keyword evidence="2" id="KW-1185">Reference proteome</keyword>
<evidence type="ECO:0000313" key="2">
    <source>
        <dbReference type="Proteomes" id="UP000737018"/>
    </source>
</evidence>
<accession>A0A8J4Q7J9</accession>
<reference evidence="1" key="1">
    <citation type="submission" date="2020-03" db="EMBL/GenBank/DDBJ databases">
        <title>Castanea mollissima Vanexum genome sequencing.</title>
        <authorList>
            <person name="Staton M."/>
        </authorList>
    </citation>
    <scope>NUCLEOTIDE SEQUENCE</scope>
    <source>
        <tissue evidence="1">Leaf</tissue>
    </source>
</reference>
<dbReference type="EMBL" id="JRKL02012541">
    <property type="protein sequence ID" value="KAF3944795.1"/>
    <property type="molecule type" value="Genomic_DNA"/>
</dbReference>
<name>A0A8J4Q7J9_9ROSI</name>
<evidence type="ECO:0000313" key="1">
    <source>
        <dbReference type="EMBL" id="KAF3944795.1"/>
    </source>
</evidence>
<organism evidence="1 2">
    <name type="scientific">Castanea mollissima</name>
    <name type="common">Chinese chestnut</name>
    <dbReference type="NCBI Taxonomy" id="60419"/>
    <lineage>
        <taxon>Eukaryota</taxon>
        <taxon>Viridiplantae</taxon>
        <taxon>Streptophyta</taxon>
        <taxon>Embryophyta</taxon>
        <taxon>Tracheophyta</taxon>
        <taxon>Spermatophyta</taxon>
        <taxon>Magnoliopsida</taxon>
        <taxon>eudicotyledons</taxon>
        <taxon>Gunneridae</taxon>
        <taxon>Pentapetalae</taxon>
        <taxon>rosids</taxon>
        <taxon>fabids</taxon>
        <taxon>Fagales</taxon>
        <taxon>Fagaceae</taxon>
        <taxon>Castanea</taxon>
    </lineage>
</organism>
<dbReference type="AlphaFoldDB" id="A0A8J4Q7J9"/>